<dbReference type="EMBL" id="SDHZ01000001">
    <property type="protein sequence ID" value="RXK86040.1"/>
    <property type="molecule type" value="Genomic_DNA"/>
</dbReference>
<dbReference type="InterPro" id="IPR012373">
    <property type="entry name" value="Ferrdict_sens_TM"/>
</dbReference>
<reference evidence="4 5" key="1">
    <citation type="submission" date="2019-01" db="EMBL/GenBank/DDBJ databases">
        <title>Filimonas sp. strain TTM-71.</title>
        <authorList>
            <person name="Chen W.-M."/>
        </authorList>
    </citation>
    <scope>NUCLEOTIDE SEQUENCE [LARGE SCALE GENOMIC DNA]</scope>
    <source>
        <strain evidence="4 5">TTM-71</strain>
    </source>
</reference>
<evidence type="ECO:0000259" key="3">
    <source>
        <dbReference type="Pfam" id="PF16344"/>
    </source>
</evidence>
<dbReference type="OrthoDB" id="645173at2"/>
<feature type="transmembrane region" description="Helical" evidence="1">
    <location>
        <begin position="98"/>
        <end position="118"/>
    </location>
</feature>
<feature type="domain" description="Protein FecR C-terminal" evidence="3">
    <location>
        <begin position="289"/>
        <end position="356"/>
    </location>
</feature>
<evidence type="ECO:0000313" key="4">
    <source>
        <dbReference type="EMBL" id="RXK86040.1"/>
    </source>
</evidence>
<name>A0A4Q1D9Y7_9BACT</name>
<keyword evidence="1" id="KW-0472">Membrane</keyword>
<keyword evidence="1" id="KW-1133">Transmembrane helix</keyword>
<organism evidence="4 5">
    <name type="scientific">Filimonas effusa</name>
    <dbReference type="NCBI Taxonomy" id="2508721"/>
    <lineage>
        <taxon>Bacteria</taxon>
        <taxon>Pseudomonadati</taxon>
        <taxon>Bacteroidota</taxon>
        <taxon>Chitinophagia</taxon>
        <taxon>Chitinophagales</taxon>
        <taxon>Chitinophagaceae</taxon>
        <taxon>Filimonas</taxon>
    </lineage>
</organism>
<dbReference type="GO" id="GO:0016989">
    <property type="term" value="F:sigma factor antagonist activity"/>
    <property type="evidence" value="ECO:0007669"/>
    <property type="project" value="TreeGrafter"/>
</dbReference>
<keyword evidence="1" id="KW-0812">Transmembrane</keyword>
<dbReference type="PANTHER" id="PTHR30273:SF2">
    <property type="entry name" value="PROTEIN FECR"/>
    <property type="match status" value="1"/>
</dbReference>
<dbReference type="Gene3D" id="2.60.120.1440">
    <property type="match status" value="1"/>
</dbReference>
<dbReference type="AlphaFoldDB" id="A0A4Q1D9Y7"/>
<dbReference type="InterPro" id="IPR032508">
    <property type="entry name" value="FecR_C"/>
</dbReference>
<accession>A0A4Q1D9Y7</accession>
<feature type="domain" description="FecR protein" evidence="2">
    <location>
        <begin position="144"/>
        <end position="232"/>
    </location>
</feature>
<gene>
    <name evidence="4" type="ORF">ESB13_04315</name>
</gene>
<dbReference type="PANTHER" id="PTHR30273">
    <property type="entry name" value="PERIPLASMIC SIGNAL SENSOR AND SIGMA FACTOR ACTIVATOR FECR-RELATED"/>
    <property type="match status" value="1"/>
</dbReference>
<comment type="caution">
    <text evidence="4">The sequence shown here is derived from an EMBL/GenBank/DDBJ whole genome shotgun (WGS) entry which is preliminary data.</text>
</comment>
<keyword evidence="5" id="KW-1185">Reference proteome</keyword>
<proteinExistence type="predicted"/>
<evidence type="ECO:0000259" key="2">
    <source>
        <dbReference type="Pfam" id="PF04773"/>
    </source>
</evidence>
<sequence>MQQNPVYSVYDLIANGSFKKWILYQDEKEGLYWHNWIAENPDKLEWVAVAKSMVLLLNSHTHAVGSEEVDAEAASIMLRLDEEKETEALYVPSIWSRAGTWVAAAVLLLMLTAMIYLLTPSVEPSDYKSLPVYNNKLVFENSGDSVLRVALPDGSRVLLEKNARLQYADDDSLKQRVALLSGDAFFDIAHNPSHPFVVYTSSIVTHVLGTSFWVKASPGITTSSAIVRTGKVAVFRKEDYLHRSTSSGILQGVVLSANQQVSYDIAHDRVYKALAADPHAASPDADTILNLDAQPAVAVFEQLEALYGIPIIVDKQTLAGCAVTAVLGNESFYEKITTICKILNASYEIIDGTIVINSKGCK</sequence>
<dbReference type="Proteomes" id="UP000290545">
    <property type="component" value="Unassembled WGS sequence"/>
</dbReference>
<evidence type="ECO:0000313" key="5">
    <source>
        <dbReference type="Proteomes" id="UP000290545"/>
    </source>
</evidence>
<evidence type="ECO:0000256" key="1">
    <source>
        <dbReference type="SAM" id="Phobius"/>
    </source>
</evidence>
<protein>
    <submittedName>
        <fullName evidence="4">DUF4974 domain-containing protein</fullName>
    </submittedName>
</protein>
<dbReference type="RefSeq" id="WP_129001791.1">
    <property type="nucleotide sequence ID" value="NZ_SDHZ01000001.1"/>
</dbReference>
<dbReference type="Pfam" id="PF04773">
    <property type="entry name" value="FecR"/>
    <property type="match status" value="1"/>
</dbReference>
<dbReference type="Pfam" id="PF16344">
    <property type="entry name" value="FecR_C"/>
    <property type="match status" value="1"/>
</dbReference>
<dbReference type="Gene3D" id="3.55.50.30">
    <property type="match status" value="1"/>
</dbReference>
<dbReference type="InterPro" id="IPR006860">
    <property type="entry name" value="FecR"/>
</dbReference>